<feature type="region of interest" description="Disordered" evidence="4">
    <location>
        <begin position="1"/>
        <end position="29"/>
    </location>
</feature>
<keyword evidence="7" id="KW-1185">Reference proteome</keyword>
<dbReference type="PANTHER" id="PTHR47174:SF3">
    <property type="entry name" value="BRIDGING INTEGRATOR 3"/>
    <property type="match status" value="1"/>
</dbReference>
<reference evidence="6" key="1">
    <citation type="submission" date="2022-07" db="EMBL/GenBank/DDBJ databases">
        <title>Phylogenomic reconstructions and comparative analyses of Kickxellomycotina fungi.</title>
        <authorList>
            <person name="Reynolds N.K."/>
            <person name="Stajich J.E."/>
            <person name="Barry K."/>
            <person name="Grigoriev I.V."/>
            <person name="Crous P."/>
            <person name="Smith M.E."/>
        </authorList>
    </citation>
    <scope>NUCLEOTIDE SEQUENCE</scope>
    <source>
        <strain evidence="6">NBRC 100468</strain>
    </source>
</reference>
<name>A0A9W8DJW9_9FUNG</name>
<feature type="non-terminal residue" evidence="6">
    <location>
        <position position="1"/>
    </location>
</feature>
<dbReference type="GO" id="GO:0097320">
    <property type="term" value="P:plasma membrane tubulation"/>
    <property type="evidence" value="ECO:0007669"/>
    <property type="project" value="TreeGrafter"/>
</dbReference>
<protein>
    <submittedName>
        <fullName evidence="6">BAR adaptor protein Hob3</fullName>
    </submittedName>
</protein>
<dbReference type="PROSITE" id="PS51021">
    <property type="entry name" value="BAR"/>
    <property type="match status" value="1"/>
</dbReference>
<dbReference type="InterPro" id="IPR046982">
    <property type="entry name" value="BIN3/RVS161-like"/>
</dbReference>
<accession>A0A9W8DJW9</accession>
<organism evidence="6 7">
    <name type="scientific">Mycoemilia scoparia</name>
    <dbReference type="NCBI Taxonomy" id="417184"/>
    <lineage>
        <taxon>Eukaryota</taxon>
        <taxon>Fungi</taxon>
        <taxon>Fungi incertae sedis</taxon>
        <taxon>Zoopagomycota</taxon>
        <taxon>Kickxellomycotina</taxon>
        <taxon>Kickxellomycetes</taxon>
        <taxon>Kickxellales</taxon>
        <taxon>Kickxellaceae</taxon>
        <taxon>Mycoemilia</taxon>
    </lineage>
</organism>
<feature type="domain" description="BAR" evidence="5">
    <location>
        <begin position="14"/>
        <end position="234"/>
    </location>
</feature>
<evidence type="ECO:0000259" key="5">
    <source>
        <dbReference type="PROSITE" id="PS51021"/>
    </source>
</evidence>
<dbReference type="EMBL" id="JANBPU010000299">
    <property type="protein sequence ID" value="KAJ1912938.1"/>
    <property type="molecule type" value="Genomic_DNA"/>
</dbReference>
<evidence type="ECO:0000313" key="7">
    <source>
        <dbReference type="Proteomes" id="UP001150538"/>
    </source>
</evidence>
<dbReference type="GO" id="GO:0015629">
    <property type="term" value="C:actin cytoskeleton"/>
    <property type="evidence" value="ECO:0007669"/>
    <property type="project" value="TreeGrafter"/>
</dbReference>
<dbReference type="Pfam" id="PF03114">
    <property type="entry name" value="BAR"/>
    <property type="match status" value="1"/>
</dbReference>
<dbReference type="GO" id="GO:0006897">
    <property type="term" value="P:endocytosis"/>
    <property type="evidence" value="ECO:0007669"/>
    <property type="project" value="InterPro"/>
</dbReference>
<evidence type="ECO:0000313" key="6">
    <source>
        <dbReference type="EMBL" id="KAJ1912938.1"/>
    </source>
</evidence>
<dbReference type="AlphaFoldDB" id="A0A9W8DJW9"/>
<dbReference type="Gene3D" id="1.20.1270.60">
    <property type="entry name" value="Arfaptin homology (AH) domain/BAR domain"/>
    <property type="match status" value="1"/>
</dbReference>
<evidence type="ECO:0000256" key="2">
    <source>
        <dbReference type="ARBA" id="ARBA00022490"/>
    </source>
</evidence>
<dbReference type="Proteomes" id="UP001150538">
    <property type="component" value="Unassembled WGS sequence"/>
</dbReference>
<dbReference type="GO" id="GO:0043332">
    <property type="term" value="C:mating projection tip"/>
    <property type="evidence" value="ECO:0007669"/>
    <property type="project" value="TreeGrafter"/>
</dbReference>
<dbReference type="GO" id="GO:0051666">
    <property type="term" value="P:actin cortical patch localization"/>
    <property type="evidence" value="ECO:0007669"/>
    <property type="project" value="InterPro"/>
</dbReference>
<comment type="caution">
    <text evidence="6">The sequence shown here is derived from an EMBL/GenBank/DDBJ whole genome shotgun (WGS) entry which is preliminary data.</text>
</comment>
<keyword evidence="3" id="KW-0206">Cytoskeleton</keyword>
<dbReference type="InterPro" id="IPR027267">
    <property type="entry name" value="AH/BAR_dom_sf"/>
</dbReference>
<dbReference type="GO" id="GO:0031097">
    <property type="term" value="C:medial cortex"/>
    <property type="evidence" value="ECO:0007669"/>
    <property type="project" value="TreeGrafter"/>
</dbReference>
<gene>
    <name evidence="6" type="primary">hob3</name>
    <name evidence="6" type="ORF">H4219_005409</name>
</gene>
<dbReference type="GO" id="GO:0008289">
    <property type="term" value="F:lipid binding"/>
    <property type="evidence" value="ECO:0007669"/>
    <property type="project" value="TreeGrafter"/>
</dbReference>
<dbReference type="PANTHER" id="PTHR47174">
    <property type="entry name" value="BRIDGING INTEGRATOR 3"/>
    <property type="match status" value="1"/>
</dbReference>
<proteinExistence type="predicted"/>
<dbReference type="GO" id="GO:1990528">
    <property type="term" value="C:Rvs161p-Rvs167p complex"/>
    <property type="evidence" value="ECO:0007669"/>
    <property type="project" value="TreeGrafter"/>
</dbReference>
<keyword evidence="2" id="KW-0963">Cytoplasm</keyword>
<dbReference type="SMART" id="SM00721">
    <property type="entry name" value="BAR"/>
    <property type="match status" value="1"/>
</dbReference>
<evidence type="ECO:0000256" key="4">
    <source>
        <dbReference type="SAM" id="MobiDB-lite"/>
    </source>
</evidence>
<comment type="subcellular location">
    <subcellularLocation>
        <location evidence="1">Cytoplasm</location>
        <location evidence="1">Cytoskeleton</location>
    </subcellularLocation>
</comment>
<sequence length="257" mass="29580">SGFKKSIGRAGTSIKQKVGSVEASNDPDFNEQEERFKILEKKAERLYKESDGYLASVETMTESQRKLAENMTALMDGGQSAHSYQSAYRHAAEYIDEKVRADFESAYRQTVIESISRYCSYIPEFNKGITQRKHRLQDFDKIKAQWKKAYEKQNIEPQIFEKVDSDATYAEQVYNNINTALIREIPKLINARIDVLDPSFEAFIKSQHDFFGQSSEQMDRVQTYLPPRTNDDDRALDNSIRDILERVRGLSICSLSA</sequence>
<evidence type="ECO:0000256" key="1">
    <source>
        <dbReference type="ARBA" id="ARBA00004245"/>
    </source>
</evidence>
<dbReference type="SUPFAM" id="SSF103657">
    <property type="entry name" value="BAR/IMD domain-like"/>
    <property type="match status" value="1"/>
</dbReference>
<dbReference type="OrthoDB" id="446293at2759"/>
<evidence type="ECO:0000256" key="3">
    <source>
        <dbReference type="ARBA" id="ARBA00023212"/>
    </source>
</evidence>
<dbReference type="InterPro" id="IPR004148">
    <property type="entry name" value="BAR_dom"/>
</dbReference>